<comment type="similarity">
    <text evidence="1">Belongs to the GppA/Ppx family.</text>
</comment>
<keyword evidence="2" id="KW-0378">Hydrolase</keyword>
<dbReference type="InterPro" id="IPR003695">
    <property type="entry name" value="Ppx_GppA_N"/>
</dbReference>
<sequence length="340" mass="37023">MRLAVLDVGSTSVNLLVSDGGTDMLAADTWKRRTMLAETLRPDGTIVAEGLRRIVTAVADAGNEISRIGAELLCAYATAAVRDAPNREAVLDAVELTTGIRLGTLSGVEDAELTFLAARRWMGWQAGPMLLLDIGGGTLEVAFGPDRLPESAMSLPLGAGRLTRQFLGDGDPPPRRAVAELHRHVRREVRRITAHADWDATRTAVATSSVLRQLARLTGAAPLRHGPFVERELRRAALRPWIERFAAMPSAHRARHPGVSKHRARQSLAGAIVAYELMRGLGIDRVRVCPWGLREGVLLRRLETDQREPALAPWVRWLPTSLAAPTLTDGRRNGSAAGRR</sequence>
<dbReference type="InterPro" id="IPR043129">
    <property type="entry name" value="ATPase_NBD"/>
</dbReference>
<organism evidence="4 5">
    <name type="scientific">Paractinoplanes rishiriensis</name>
    <dbReference type="NCBI Taxonomy" id="1050105"/>
    <lineage>
        <taxon>Bacteria</taxon>
        <taxon>Bacillati</taxon>
        <taxon>Actinomycetota</taxon>
        <taxon>Actinomycetes</taxon>
        <taxon>Micromonosporales</taxon>
        <taxon>Micromonosporaceae</taxon>
        <taxon>Paractinoplanes</taxon>
    </lineage>
</organism>
<dbReference type="Gene3D" id="3.30.420.40">
    <property type="match status" value="1"/>
</dbReference>
<dbReference type="SUPFAM" id="SSF53067">
    <property type="entry name" value="Actin-like ATPase domain"/>
    <property type="match status" value="2"/>
</dbReference>
<dbReference type="GO" id="GO:0016462">
    <property type="term" value="F:pyrophosphatase activity"/>
    <property type="evidence" value="ECO:0007669"/>
    <property type="project" value="TreeGrafter"/>
</dbReference>
<gene>
    <name evidence="4" type="ORF">Ari01nite_49520</name>
</gene>
<reference evidence="4" key="1">
    <citation type="submission" date="2021-01" db="EMBL/GenBank/DDBJ databases">
        <title>Whole genome shotgun sequence of Actinoplanes rishiriensis NBRC 108556.</title>
        <authorList>
            <person name="Komaki H."/>
            <person name="Tamura T."/>
        </authorList>
    </citation>
    <scope>NUCLEOTIDE SEQUENCE</scope>
    <source>
        <strain evidence="4">NBRC 108556</strain>
    </source>
</reference>
<dbReference type="AlphaFoldDB" id="A0A919K1H6"/>
<feature type="domain" description="Ppx/GppA phosphatase N-terminal" evidence="3">
    <location>
        <begin position="31"/>
        <end position="303"/>
    </location>
</feature>
<comment type="caution">
    <text evidence="4">The sequence shown here is derived from an EMBL/GenBank/DDBJ whole genome shotgun (WGS) entry which is preliminary data.</text>
</comment>
<evidence type="ECO:0000313" key="5">
    <source>
        <dbReference type="Proteomes" id="UP000636960"/>
    </source>
</evidence>
<dbReference type="Proteomes" id="UP000636960">
    <property type="component" value="Unassembled WGS sequence"/>
</dbReference>
<dbReference type="FunFam" id="3.30.420.150:FF:000006">
    <property type="entry name" value="Ppx/GppA family phosphatase"/>
    <property type="match status" value="1"/>
</dbReference>
<evidence type="ECO:0000256" key="2">
    <source>
        <dbReference type="ARBA" id="ARBA00022801"/>
    </source>
</evidence>
<proteinExistence type="inferred from homology"/>
<dbReference type="InterPro" id="IPR050273">
    <property type="entry name" value="GppA/Ppx_hydrolase"/>
</dbReference>
<name>A0A919K1H6_9ACTN</name>
<protein>
    <recommendedName>
        <fullName evidence="3">Ppx/GppA phosphatase N-terminal domain-containing protein</fullName>
    </recommendedName>
</protein>
<accession>A0A919K1H6</accession>
<dbReference type="EMBL" id="BOMV01000057">
    <property type="protein sequence ID" value="GIE97487.1"/>
    <property type="molecule type" value="Genomic_DNA"/>
</dbReference>
<evidence type="ECO:0000256" key="1">
    <source>
        <dbReference type="ARBA" id="ARBA00007125"/>
    </source>
</evidence>
<keyword evidence="5" id="KW-1185">Reference proteome</keyword>
<evidence type="ECO:0000313" key="4">
    <source>
        <dbReference type="EMBL" id="GIE97487.1"/>
    </source>
</evidence>
<dbReference type="RefSeq" id="WP_203784484.1">
    <property type="nucleotide sequence ID" value="NZ_BOMV01000057.1"/>
</dbReference>
<dbReference type="CDD" id="cd24056">
    <property type="entry name" value="ASKHA_NBD_MtPPX1-like"/>
    <property type="match status" value="1"/>
</dbReference>
<dbReference type="Gene3D" id="3.30.420.150">
    <property type="entry name" value="Exopolyphosphatase. Domain 2"/>
    <property type="match status" value="1"/>
</dbReference>
<dbReference type="Pfam" id="PF02541">
    <property type="entry name" value="Ppx-GppA"/>
    <property type="match status" value="1"/>
</dbReference>
<dbReference type="PANTHER" id="PTHR30005:SF0">
    <property type="entry name" value="RETROGRADE REGULATION PROTEIN 2"/>
    <property type="match status" value="1"/>
</dbReference>
<evidence type="ECO:0000259" key="3">
    <source>
        <dbReference type="Pfam" id="PF02541"/>
    </source>
</evidence>
<dbReference type="PANTHER" id="PTHR30005">
    <property type="entry name" value="EXOPOLYPHOSPHATASE"/>
    <property type="match status" value="1"/>
</dbReference>